<evidence type="ECO:0008006" key="2">
    <source>
        <dbReference type="Google" id="ProtNLM"/>
    </source>
</evidence>
<reference evidence="1" key="1">
    <citation type="journal article" date="2014" name="Front. Microbiol.">
        <title>High frequency of phylogenetically diverse reductive dehalogenase-homologous genes in deep subseafloor sedimentary metagenomes.</title>
        <authorList>
            <person name="Kawai M."/>
            <person name="Futagami T."/>
            <person name="Toyoda A."/>
            <person name="Takaki Y."/>
            <person name="Nishi S."/>
            <person name="Hori S."/>
            <person name="Arai W."/>
            <person name="Tsubouchi T."/>
            <person name="Morono Y."/>
            <person name="Uchiyama I."/>
            <person name="Ito T."/>
            <person name="Fujiyama A."/>
            <person name="Inagaki F."/>
            <person name="Takami H."/>
        </authorList>
    </citation>
    <scope>NUCLEOTIDE SEQUENCE</scope>
    <source>
        <strain evidence="1">Expedition CK06-06</strain>
    </source>
</reference>
<evidence type="ECO:0000313" key="1">
    <source>
        <dbReference type="EMBL" id="GAG57088.1"/>
    </source>
</evidence>
<protein>
    <recommendedName>
        <fullName evidence="2">TRASH domain-containing protein</fullName>
    </recommendedName>
</protein>
<gene>
    <name evidence="1" type="ORF">S01H4_06788</name>
</gene>
<dbReference type="AlphaFoldDB" id="X0Z9L5"/>
<accession>X0Z9L5</accession>
<name>X0Z9L5_9ZZZZ</name>
<comment type="caution">
    <text evidence="1">The sequence shown here is derived from an EMBL/GenBank/DDBJ whole genome shotgun (WGS) entry which is preliminary data.</text>
</comment>
<sequence length="52" mass="6075">MAIIKCQKCKKDIIGGAKIQYFDIKEPTTIHVFCSEDCKEKWISSQKKKKKK</sequence>
<dbReference type="EMBL" id="BART01002142">
    <property type="protein sequence ID" value="GAG57088.1"/>
    <property type="molecule type" value="Genomic_DNA"/>
</dbReference>
<organism evidence="1">
    <name type="scientific">marine sediment metagenome</name>
    <dbReference type="NCBI Taxonomy" id="412755"/>
    <lineage>
        <taxon>unclassified sequences</taxon>
        <taxon>metagenomes</taxon>
        <taxon>ecological metagenomes</taxon>
    </lineage>
</organism>
<proteinExistence type="predicted"/>
<dbReference type="SUPFAM" id="SSF57783">
    <property type="entry name" value="Zinc beta-ribbon"/>
    <property type="match status" value="1"/>
</dbReference>